<comment type="subcellular location">
    <subcellularLocation>
        <location evidence="1">Nucleus</location>
    </subcellularLocation>
</comment>
<dbReference type="GO" id="GO:0046983">
    <property type="term" value="F:protein dimerization activity"/>
    <property type="evidence" value="ECO:0007669"/>
    <property type="project" value="InterPro"/>
</dbReference>
<accession>B3MKS4</accession>
<sequence>MSKKSNVWQFFYKASDTVATCGLCQRNYSRKGRGTTCLRNHLKSRHPAEFMTLSENIKYVVKREIGSSPSQHPTANLELKLNEPDPDPLETGHGNFGDTEDLLINARCDEKLALMMFLNQSFDLINGNGFISFVRTLQPRYVIHPKIYYEKILCQDIHRRIHSQIKQQVDLLDAISLSTSLWWGGQGEGLLSLSCSGITRDFRFNSFMLRCEAINFENAIKVSRSIRDLIPTLTIELPKDKIFCVVRDEFSAPPGSLPDCSAHRLQMCVRFALQSNEVLMNLSSKCKQIVDHFAASKMAHDHLKFIQEMRLKRDPCSILNTASSKWNSSFRMMGRLLRMKDAITLYADENSLIQVYPDEWIDIDLCLKVMQPCEEIMKIWSTPSTSASSVIPLVAALRDSLRTDVHNYVSSVTICSFARKLLEELEMKFSHITSDIKFLMATYLDPRYKQAFFTEREEQMVANEVLLQLSRVQDDRDGQPLMKISKVSSSASLKNESKIDSILDTMLTNGTTNTQQATTSFGSQSQIKNLLYLYNSEPRIGREMDPLLWWKTNAKYSAMFPIVRRFLSVPAASIASEGLFKESSNVYNDMQTVLSRENASKILLIKSNFNMFISRD</sequence>
<evidence type="ECO:0000256" key="1">
    <source>
        <dbReference type="ARBA" id="ARBA00004123"/>
    </source>
</evidence>
<dbReference type="GO" id="GO:0008270">
    <property type="term" value="F:zinc ion binding"/>
    <property type="evidence" value="ECO:0007669"/>
    <property type="project" value="UniProtKB-KW"/>
</dbReference>
<proteinExistence type="predicted"/>
<protein>
    <recommendedName>
        <fullName evidence="10">BED-type domain-containing protein</fullName>
    </recommendedName>
</protein>
<dbReference type="EMBL" id="CH902620">
    <property type="protein sequence ID" value="EDV31605.2"/>
    <property type="molecule type" value="Genomic_DNA"/>
</dbReference>
<dbReference type="GeneID" id="6497288"/>
<dbReference type="InterPro" id="IPR012337">
    <property type="entry name" value="RNaseH-like_sf"/>
</dbReference>
<keyword evidence="2" id="KW-0479">Metal-binding</keyword>
<evidence type="ECO:0000256" key="7">
    <source>
        <dbReference type="ARBA" id="ARBA00023163"/>
    </source>
</evidence>
<dbReference type="InterPro" id="IPR052035">
    <property type="entry name" value="ZnF_BED_domain_contain"/>
</dbReference>
<dbReference type="AlphaFoldDB" id="B3MKS4"/>
<dbReference type="InParanoid" id="B3MKS4"/>
<dbReference type="InterPro" id="IPR036236">
    <property type="entry name" value="Znf_C2H2_sf"/>
</dbReference>
<keyword evidence="8" id="KW-0539">Nucleus</keyword>
<dbReference type="InterPro" id="IPR003656">
    <property type="entry name" value="Znf_BED"/>
</dbReference>
<keyword evidence="7" id="KW-0804">Transcription</keyword>
<dbReference type="SUPFAM" id="SSF53098">
    <property type="entry name" value="Ribonuclease H-like"/>
    <property type="match status" value="1"/>
</dbReference>
<dbReference type="Proteomes" id="UP000007801">
    <property type="component" value="Unassembled WGS sequence"/>
</dbReference>
<dbReference type="PANTHER" id="PTHR46481:SF10">
    <property type="entry name" value="ZINC FINGER BED DOMAIN-CONTAINING PROTEIN 39"/>
    <property type="match status" value="1"/>
</dbReference>
<evidence type="ECO:0000259" key="10">
    <source>
        <dbReference type="PROSITE" id="PS50808"/>
    </source>
</evidence>
<keyword evidence="12" id="KW-1185">Reference proteome</keyword>
<evidence type="ECO:0000313" key="12">
    <source>
        <dbReference type="Proteomes" id="UP000007801"/>
    </source>
</evidence>
<keyword evidence="4" id="KW-0862">Zinc</keyword>
<dbReference type="GO" id="GO:0003677">
    <property type="term" value="F:DNA binding"/>
    <property type="evidence" value="ECO:0007669"/>
    <property type="project" value="UniProtKB-KW"/>
</dbReference>
<dbReference type="Pfam" id="PF05699">
    <property type="entry name" value="Dimer_Tnp_hAT"/>
    <property type="match status" value="1"/>
</dbReference>
<evidence type="ECO:0000256" key="3">
    <source>
        <dbReference type="ARBA" id="ARBA00022771"/>
    </source>
</evidence>
<dbReference type="Pfam" id="PF02892">
    <property type="entry name" value="zf-BED"/>
    <property type="match status" value="1"/>
</dbReference>
<evidence type="ECO:0000313" key="11">
    <source>
        <dbReference type="EMBL" id="EDV31605.2"/>
    </source>
</evidence>
<keyword evidence="3 9" id="KW-0863">Zinc-finger</keyword>
<keyword evidence="6" id="KW-0238">DNA-binding</keyword>
<dbReference type="PROSITE" id="PS50808">
    <property type="entry name" value="ZF_BED"/>
    <property type="match status" value="1"/>
</dbReference>
<evidence type="ECO:0000256" key="2">
    <source>
        <dbReference type="ARBA" id="ARBA00022723"/>
    </source>
</evidence>
<name>B3MKS4_DROAN</name>
<dbReference type="eggNOG" id="KOG1121">
    <property type="taxonomic scope" value="Eukaryota"/>
</dbReference>
<evidence type="ECO:0000256" key="4">
    <source>
        <dbReference type="ARBA" id="ARBA00022833"/>
    </source>
</evidence>
<keyword evidence="5" id="KW-0805">Transcription regulation</keyword>
<dbReference type="FunCoup" id="B3MKS4">
    <property type="interactions" value="923"/>
</dbReference>
<dbReference type="SUPFAM" id="SSF57667">
    <property type="entry name" value="beta-beta-alpha zinc fingers"/>
    <property type="match status" value="1"/>
</dbReference>
<dbReference type="HOGENOM" id="CLU_543227_0_0_1"/>
<dbReference type="GO" id="GO:0005634">
    <property type="term" value="C:nucleus"/>
    <property type="evidence" value="ECO:0007669"/>
    <property type="project" value="UniProtKB-SubCell"/>
</dbReference>
<dbReference type="SMR" id="B3MKS4"/>
<dbReference type="PANTHER" id="PTHR46481">
    <property type="entry name" value="ZINC FINGER BED DOMAIN-CONTAINING PROTEIN 4"/>
    <property type="match status" value="1"/>
</dbReference>
<dbReference type="GO" id="GO:0009791">
    <property type="term" value="P:post-embryonic development"/>
    <property type="evidence" value="ECO:0007669"/>
    <property type="project" value="UniProtKB-ARBA"/>
</dbReference>
<gene>
    <name evidence="11" type="primary">Dana\GF14464</name>
    <name evidence="11" type="synonym">dana_GLEANR_15225</name>
    <name evidence="11" type="ORF">GF14464</name>
</gene>
<evidence type="ECO:0000256" key="9">
    <source>
        <dbReference type="PROSITE-ProRule" id="PRU00027"/>
    </source>
</evidence>
<feature type="domain" description="BED-type" evidence="10">
    <location>
        <begin position="2"/>
        <end position="53"/>
    </location>
</feature>
<dbReference type="InterPro" id="IPR008906">
    <property type="entry name" value="HATC_C_dom"/>
</dbReference>
<evidence type="ECO:0000256" key="6">
    <source>
        <dbReference type="ARBA" id="ARBA00023125"/>
    </source>
</evidence>
<evidence type="ECO:0000256" key="8">
    <source>
        <dbReference type="ARBA" id="ARBA00023242"/>
    </source>
</evidence>
<evidence type="ECO:0000256" key="5">
    <source>
        <dbReference type="ARBA" id="ARBA00023015"/>
    </source>
</evidence>
<reference evidence="11 12" key="1">
    <citation type="journal article" date="2007" name="Nature">
        <title>Evolution of genes and genomes on the Drosophila phylogeny.</title>
        <authorList>
            <consortium name="Drosophila 12 Genomes Consortium"/>
            <person name="Clark A.G."/>
            <person name="Eisen M.B."/>
            <person name="Smith D.R."/>
            <person name="Bergman C.M."/>
            <person name="Oliver B."/>
            <person name="Markow T.A."/>
            <person name="Kaufman T.C."/>
            <person name="Kellis M."/>
            <person name="Gelbart W."/>
            <person name="Iyer V.N."/>
            <person name="Pollard D.A."/>
            <person name="Sackton T.B."/>
            <person name="Larracuente A.M."/>
            <person name="Singh N.D."/>
            <person name="Abad J.P."/>
            <person name="Abt D.N."/>
            <person name="Adryan B."/>
            <person name="Aguade M."/>
            <person name="Akashi H."/>
            <person name="Anderson W.W."/>
            <person name="Aquadro C.F."/>
            <person name="Ardell D.H."/>
            <person name="Arguello R."/>
            <person name="Artieri C.G."/>
            <person name="Barbash D.A."/>
            <person name="Barker D."/>
            <person name="Barsanti P."/>
            <person name="Batterham P."/>
            <person name="Batzoglou S."/>
            <person name="Begun D."/>
            <person name="Bhutkar A."/>
            <person name="Blanco E."/>
            <person name="Bosak S.A."/>
            <person name="Bradley R.K."/>
            <person name="Brand A.D."/>
            <person name="Brent M.R."/>
            <person name="Brooks A.N."/>
            <person name="Brown R.H."/>
            <person name="Butlin R.K."/>
            <person name="Caggese C."/>
            <person name="Calvi B.R."/>
            <person name="Bernardo de Carvalho A."/>
            <person name="Caspi A."/>
            <person name="Castrezana S."/>
            <person name="Celniker S.E."/>
            <person name="Chang J.L."/>
            <person name="Chapple C."/>
            <person name="Chatterji S."/>
            <person name="Chinwalla A."/>
            <person name="Civetta A."/>
            <person name="Clifton S.W."/>
            <person name="Comeron J.M."/>
            <person name="Costello J.C."/>
            <person name="Coyne J.A."/>
            <person name="Daub J."/>
            <person name="David R.G."/>
            <person name="Delcher A.L."/>
            <person name="Delehaunty K."/>
            <person name="Do C.B."/>
            <person name="Ebling H."/>
            <person name="Edwards K."/>
            <person name="Eickbush T."/>
            <person name="Evans J.D."/>
            <person name="Filipski A."/>
            <person name="Findeiss S."/>
            <person name="Freyhult E."/>
            <person name="Fulton L."/>
            <person name="Fulton R."/>
            <person name="Garcia A.C."/>
            <person name="Gardiner A."/>
            <person name="Garfield D.A."/>
            <person name="Garvin B.E."/>
            <person name="Gibson G."/>
            <person name="Gilbert D."/>
            <person name="Gnerre S."/>
            <person name="Godfrey J."/>
            <person name="Good R."/>
            <person name="Gotea V."/>
            <person name="Gravely B."/>
            <person name="Greenberg A.J."/>
            <person name="Griffiths-Jones S."/>
            <person name="Gross S."/>
            <person name="Guigo R."/>
            <person name="Gustafson E.A."/>
            <person name="Haerty W."/>
            <person name="Hahn M.W."/>
            <person name="Halligan D.L."/>
            <person name="Halpern A.L."/>
            <person name="Halter G.M."/>
            <person name="Han M.V."/>
            <person name="Heger A."/>
            <person name="Hillier L."/>
            <person name="Hinrichs A.S."/>
            <person name="Holmes I."/>
            <person name="Hoskins R.A."/>
            <person name="Hubisz M.J."/>
            <person name="Hultmark D."/>
            <person name="Huntley M.A."/>
            <person name="Jaffe D.B."/>
            <person name="Jagadeeshan S."/>
            <person name="Jeck W.R."/>
            <person name="Johnson J."/>
            <person name="Jones C.D."/>
            <person name="Jordan W.C."/>
            <person name="Karpen G.H."/>
            <person name="Kataoka E."/>
            <person name="Keightley P.D."/>
            <person name="Kheradpour P."/>
            <person name="Kirkness E.F."/>
            <person name="Koerich L.B."/>
            <person name="Kristiansen K."/>
            <person name="Kudrna D."/>
            <person name="Kulathinal R.J."/>
            <person name="Kumar S."/>
            <person name="Kwok R."/>
            <person name="Lander E."/>
            <person name="Langley C.H."/>
            <person name="Lapoint R."/>
            <person name="Lazzaro B.P."/>
            <person name="Lee S.J."/>
            <person name="Levesque L."/>
            <person name="Li R."/>
            <person name="Lin C.F."/>
            <person name="Lin M.F."/>
            <person name="Lindblad-Toh K."/>
            <person name="Llopart A."/>
            <person name="Long M."/>
            <person name="Low L."/>
            <person name="Lozovsky E."/>
            <person name="Lu J."/>
            <person name="Luo M."/>
            <person name="Machado C.A."/>
            <person name="Makalowski W."/>
            <person name="Marzo M."/>
            <person name="Matsuda M."/>
            <person name="Matzkin L."/>
            <person name="McAllister B."/>
            <person name="McBride C.S."/>
            <person name="McKernan B."/>
            <person name="McKernan K."/>
            <person name="Mendez-Lago M."/>
            <person name="Minx P."/>
            <person name="Mollenhauer M.U."/>
            <person name="Montooth K."/>
            <person name="Mount S.M."/>
            <person name="Mu X."/>
            <person name="Myers E."/>
            <person name="Negre B."/>
            <person name="Newfeld S."/>
            <person name="Nielsen R."/>
            <person name="Noor M.A."/>
            <person name="O'Grady P."/>
            <person name="Pachter L."/>
            <person name="Papaceit M."/>
            <person name="Parisi M.J."/>
            <person name="Parisi M."/>
            <person name="Parts L."/>
            <person name="Pedersen J.S."/>
            <person name="Pesole G."/>
            <person name="Phillippy A.M."/>
            <person name="Ponting C.P."/>
            <person name="Pop M."/>
            <person name="Porcelli D."/>
            <person name="Powell J.R."/>
            <person name="Prohaska S."/>
            <person name="Pruitt K."/>
            <person name="Puig M."/>
            <person name="Quesneville H."/>
            <person name="Ram K.R."/>
            <person name="Rand D."/>
            <person name="Rasmussen M.D."/>
            <person name="Reed L.K."/>
            <person name="Reenan R."/>
            <person name="Reily A."/>
            <person name="Remington K.A."/>
            <person name="Rieger T.T."/>
            <person name="Ritchie M.G."/>
            <person name="Robin C."/>
            <person name="Rogers Y.H."/>
            <person name="Rohde C."/>
            <person name="Rozas J."/>
            <person name="Rubenfield M.J."/>
            <person name="Ruiz A."/>
            <person name="Russo S."/>
            <person name="Salzberg S.L."/>
            <person name="Sanchez-Gracia A."/>
            <person name="Saranga D.J."/>
            <person name="Sato H."/>
            <person name="Schaeffer S.W."/>
            <person name="Schatz M.C."/>
            <person name="Schlenke T."/>
            <person name="Schwartz R."/>
            <person name="Segarra C."/>
            <person name="Singh R.S."/>
            <person name="Sirot L."/>
            <person name="Sirota M."/>
            <person name="Sisneros N.B."/>
            <person name="Smith C.D."/>
            <person name="Smith T.F."/>
            <person name="Spieth J."/>
            <person name="Stage D.E."/>
            <person name="Stark A."/>
            <person name="Stephan W."/>
            <person name="Strausberg R.L."/>
            <person name="Strempel S."/>
            <person name="Sturgill D."/>
            <person name="Sutton G."/>
            <person name="Sutton G.G."/>
            <person name="Tao W."/>
            <person name="Teichmann S."/>
            <person name="Tobari Y.N."/>
            <person name="Tomimura Y."/>
            <person name="Tsolas J.M."/>
            <person name="Valente V.L."/>
            <person name="Venter E."/>
            <person name="Venter J.C."/>
            <person name="Vicario S."/>
            <person name="Vieira F.G."/>
            <person name="Vilella A.J."/>
            <person name="Villasante A."/>
            <person name="Walenz B."/>
            <person name="Wang J."/>
            <person name="Wasserman M."/>
            <person name="Watts T."/>
            <person name="Wilson D."/>
            <person name="Wilson R.K."/>
            <person name="Wing R.A."/>
            <person name="Wolfner M.F."/>
            <person name="Wong A."/>
            <person name="Wong G.K."/>
            <person name="Wu C.I."/>
            <person name="Wu G."/>
            <person name="Yamamoto D."/>
            <person name="Yang H.P."/>
            <person name="Yang S.P."/>
            <person name="Yorke J.A."/>
            <person name="Yoshida K."/>
            <person name="Zdobnov E."/>
            <person name="Zhang P."/>
            <person name="Zhang Y."/>
            <person name="Zimin A.V."/>
            <person name="Baldwin J."/>
            <person name="Abdouelleil A."/>
            <person name="Abdulkadir J."/>
            <person name="Abebe A."/>
            <person name="Abera B."/>
            <person name="Abreu J."/>
            <person name="Acer S.C."/>
            <person name="Aftuck L."/>
            <person name="Alexander A."/>
            <person name="An P."/>
            <person name="Anderson E."/>
            <person name="Anderson S."/>
            <person name="Arachi H."/>
            <person name="Azer M."/>
            <person name="Bachantsang P."/>
            <person name="Barry A."/>
            <person name="Bayul T."/>
            <person name="Berlin A."/>
            <person name="Bessette D."/>
            <person name="Bloom T."/>
            <person name="Blye J."/>
            <person name="Boguslavskiy L."/>
            <person name="Bonnet C."/>
            <person name="Boukhgalter B."/>
            <person name="Bourzgui I."/>
            <person name="Brown A."/>
            <person name="Cahill P."/>
            <person name="Channer S."/>
            <person name="Cheshatsang Y."/>
            <person name="Chuda L."/>
            <person name="Citroen M."/>
            <person name="Collymore A."/>
            <person name="Cooke P."/>
            <person name="Costello M."/>
            <person name="D'Aco K."/>
            <person name="Daza R."/>
            <person name="De Haan G."/>
            <person name="DeGray S."/>
            <person name="DeMaso C."/>
            <person name="Dhargay N."/>
            <person name="Dooley K."/>
            <person name="Dooley E."/>
            <person name="Doricent M."/>
            <person name="Dorje P."/>
            <person name="Dorjee K."/>
            <person name="Dupes A."/>
            <person name="Elong R."/>
            <person name="Falk J."/>
            <person name="Farina A."/>
            <person name="Faro S."/>
            <person name="Ferguson D."/>
            <person name="Fisher S."/>
            <person name="Foley C.D."/>
            <person name="Franke A."/>
            <person name="Friedrich D."/>
            <person name="Gadbois L."/>
            <person name="Gearin G."/>
            <person name="Gearin C.R."/>
            <person name="Giannoukos G."/>
            <person name="Goode T."/>
            <person name="Graham J."/>
            <person name="Grandbois E."/>
            <person name="Grewal S."/>
            <person name="Gyaltsen K."/>
            <person name="Hafez N."/>
            <person name="Hagos B."/>
            <person name="Hall J."/>
            <person name="Henson C."/>
            <person name="Hollinger A."/>
            <person name="Honan T."/>
            <person name="Huard M.D."/>
            <person name="Hughes L."/>
            <person name="Hurhula B."/>
            <person name="Husby M.E."/>
            <person name="Kamat A."/>
            <person name="Kanga B."/>
            <person name="Kashin S."/>
            <person name="Khazanovich D."/>
            <person name="Kisner P."/>
            <person name="Lance K."/>
            <person name="Lara M."/>
            <person name="Lee W."/>
            <person name="Lennon N."/>
            <person name="Letendre F."/>
            <person name="LeVine R."/>
            <person name="Lipovsky A."/>
            <person name="Liu X."/>
            <person name="Liu J."/>
            <person name="Liu S."/>
            <person name="Lokyitsang T."/>
            <person name="Lokyitsang Y."/>
            <person name="Lubonja R."/>
            <person name="Lui A."/>
            <person name="MacDonald P."/>
            <person name="Magnisalis V."/>
            <person name="Maru K."/>
            <person name="Matthews C."/>
            <person name="McCusker W."/>
            <person name="McDonough S."/>
            <person name="Mehta T."/>
            <person name="Meldrim J."/>
            <person name="Meneus L."/>
            <person name="Mihai O."/>
            <person name="Mihalev A."/>
            <person name="Mihova T."/>
            <person name="Mittelman R."/>
            <person name="Mlenga V."/>
            <person name="Montmayeur A."/>
            <person name="Mulrain L."/>
            <person name="Navidi A."/>
            <person name="Naylor J."/>
            <person name="Negash T."/>
            <person name="Nguyen T."/>
            <person name="Nguyen N."/>
            <person name="Nicol R."/>
            <person name="Norbu C."/>
            <person name="Norbu N."/>
            <person name="Novod N."/>
            <person name="O'Neill B."/>
            <person name="Osman S."/>
            <person name="Markiewicz E."/>
            <person name="Oyono O.L."/>
            <person name="Patti C."/>
            <person name="Phunkhang P."/>
            <person name="Pierre F."/>
            <person name="Priest M."/>
            <person name="Raghuraman S."/>
            <person name="Rege F."/>
            <person name="Reyes R."/>
            <person name="Rise C."/>
            <person name="Rogov P."/>
            <person name="Ross K."/>
            <person name="Ryan E."/>
            <person name="Settipalli S."/>
            <person name="Shea T."/>
            <person name="Sherpa N."/>
            <person name="Shi L."/>
            <person name="Shih D."/>
            <person name="Sparrow T."/>
            <person name="Spaulding J."/>
            <person name="Stalker J."/>
            <person name="Stange-Thomann N."/>
            <person name="Stavropoulos S."/>
            <person name="Stone C."/>
            <person name="Strader C."/>
            <person name="Tesfaye S."/>
            <person name="Thomson T."/>
            <person name="Thoulutsang Y."/>
            <person name="Thoulutsang D."/>
            <person name="Topham K."/>
            <person name="Topping I."/>
            <person name="Tsamla T."/>
            <person name="Vassiliev H."/>
            <person name="Vo A."/>
            <person name="Wangchuk T."/>
            <person name="Wangdi T."/>
            <person name="Weiand M."/>
            <person name="Wilkinson J."/>
            <person name="Wilson A."/>
            <person name="Yadav S."/>
            <person name="Young G."/>
            <person name="Yu Q."/>
            <person name="Zembek L."/>
            <person name="Zhong D."/>
            <person name="Zimmer A."/>
            <person name="Zwirko Z."/>
            <person name="Jaffe D.B."/>
            <person name="Alvarez P."/>
            <person name="Brockman W."/>
            <person name="Butler J."/>
            <person name="Chin C."/>
            <person name="Gnerre S."/>
            <person name="Grabherr M."/>
            <person name="Kleber M."/>
            <person name="Mauceli E."/>
            <person name="MacCallum I."/>
        </authorList>
    </citation>
    <scope>NUCLEOTIDE SEQUENCE [LARGE SCALE GENOMIC DNA]</scope>
    <source>
        <strain evidence="12">Tucson 14024-0371.13</strain>
    </source>
</reference>
<organism evidence="11 12">
    <name type="scientific">Drosophila ananassae</name>
    <name type="common">Fruit fly</name>
    <dbReference type="NCBI Taxonomy" id="7217"/>
    <lineage>
        <taxon>Eukaryota</taxon>
        <taxon>Metazoa</taxon>
        <taxon>Ecdysozoa</taxon>
        <taxon>Arthropoda</taxon>
        <taxon>Hexapoda</taxon>
        <taxon>Insecta</taxon>
        <taxon>Pterygota</taxon>
        <taxon>Neoptera</taxon>
        <taxon>Endopterygota</taxon>
        <taxon>Diptera</taxon>
        <taxon>Brachycera</taxon>
        <taxon>Muscomorpha</taxon>
        <taxon>Ephydroidea</taxon>
        <taxon>Drosophilidae</taxon>
        <taxon>Drosophila</taxon>
        <taxon>Sophophora</taxon>
    </lineage>
</organism>
<dbReference type="KEGG" id="dan:6497288"/>
<dbReference type="SMART" id="SM00614">
    <property type="entry name" value="ZnF_BED"/>
    <property type="match status" value="1"/>
</dbReference>
<dbReference type="OrthoDB" id="117690at2759"/>